<dbReference type="STRING" id="860235.AOZ06_38240"/>
<dbReference type="AlphaFoldDB" id="A0A0N9IAW6"/>
<proteinExistence type="predicted"/>
<dbReference type="Proteomes" id="UP000063699">
    <property type="component" value="Chromosome"/>
</dbReference>
<name>A0A0N9IAW6_9PSEU</name>
<sequence length="120" mass="13433">MPIMDDRTDPTLITTSPSRGEDPQRVVDVWAHKAMQAGWQVEVVPGFGTPSRKQAMTTRGIQDYGLVDVEGLQYVVKFGPRFRVPLHEVTETGAAVERPFLTYTAWAEPVLVEADLDDYI</sequence>
<evidence type="ECO:0000256" key="1">
    <source>
        <dbReference type="SAM" id="MobiDB-lite"/>
    </source>
</evidence>
<evidence type="ECO:0000313" key="3">
    <source>
        <dbReference type="Proteomes" id="UP000063699"/>
    </source>
</evidence>
<gene>
    <name evidence="2" type="ORF">AOZ06_38240</name>
</gene>
<feature type="region of interest" description="Disordered" evidence="1">
    <location>
        <begin position="1"/>
        <end position="23"/>
    </location>
</feature>
<dbReference type="EMBL" id="CP012752">
    <property type="protein sequence ID" value="ALG11936.1"/>
    <property type="molecule type" value="Genomic_DNA"/>
</dbReference>
<dbReference type="KEGG" id="kphy:AOZ06_38240"/>
<evidence type="ECO:0000313" key="2">
    <source>
        <dbReference type="EMBL" id="ALG11936.1"/>
    </source>
</evidence>
<accession>A0A0N9IAW6</accession>
<organism evidence="2 3">
    <name type="scientific">Kibdelosporangium phytohabitans</name>
    <dbReference type="NCBI Taxonomy" id="860235"/>
    <lineage>
        <taxon>Bacteria</taxon>
        <taxon>Bacillati</taxon>
        <taxon>Actinomycetota</taxon>
        <taxon>Actinomycetes</taxon>
        <taxon>Pseudonocardiales</taxon>
        <taxon>Pseudonocardiaceae</taxon>
        <taxon>Kibdelosporangium</taxon>
    </lineage>
</organism>
<protein>
    <submittedName>
        <fullName evidence="2">Uncharacterized protein</fullName>
    </submittedName>
</protein>
<reference evidence="2 3" key="1">
    <citation type="submission" date="2015-07" db="EMBL/GenBank/DDBJ databases">
        <title>Genome sequencing of Kibdelosporangium phytohabitans.</title>
        <authorList>
            <person name="Qin S."/>
            <person name="Xing K."/>
        </authorList>
    </citation>
    <scope>NUCLEOTIDE SEQUENCE [LARGE SCALE GENOMIC DNA]</scope>
    <source>
        <strain evidence="2 3">KLBMP1111</strain>
    </source>
</reference>
<keyword evidence="3" id="KW-1185">Reference proteome</keyword>